<dbReference type="PANTHER" id="PTHR42993:SF1">
    <property type="entry name" value="MAOC-LIKE DEHYDRATASE DOMAIN-CONTAINING PROTEIN"/>
    <property type="match status" value="1"/>
</dbReference>
<comment type="caution">
    <text evidence="3">The sequence shown here is derived from an EMBL/GenBank/DDBJ whole genome shotgun (WGS) entry which is preliminary data.</text>
</comment>
<evidence type="ECO:0000256" key="1">
    <source>
        <dbReference type="ARBA" id="ARBA00005254"/>
    </source>
</evidence>
<dbReference type="AlphaFoldDB" id="A0A099J7H5"/>
<comment type="similarity">
    <text evidence="1">Belongs to the enoyl-CoA hydratase/isomerase family.</text>
</comment>
<keyword evidence="5" id="KW-1185">Reference proteome</keyword>
<dbReference type="Proteomes" id="UP000561726">
    <property type="component" value="Unassembled WGS sequence"/>
</dbReference>
<dbReference type="PANTHER" id="PTHR42993">
    <property type="entry name" value="MAOC-LIKE DEHYDRATASE DOMAIN-CONTAINING PROTEIN"/>
    <property type="match status" value="1"/>
</dbReference>
<gene>
    <name evidence="4" type="ORF">BJ997_001576</name>
    <name evidence="3" type="ORF">GY21_11125</name>
</gene>
<proteinExistence type="inferred from homology"/>
<evidence type="ECO:0000313" key="3">
    <source>
        <dbReference type="EMBL" id="KGJ73457.1"/>
    </source>
</evidence>
<feature type="domain" description="MaoC-like" evidence="2">
    <location>
        <begin position="12"/>
        <end position="117"/>
    </location>
</feature>
<evidence type="ECO:0000313" key="4">
    <source>
        <dbReference type="EMBL" id="MBB5641028.1"/>
    </source>
</evidence>
<protein>
    <submittedName>
        <fullName evidence="4">Acyl dehydratase</fullName>
    </submittedName>
</protein>
<dbReference type="OrthoDB" id="9801735at2"/>
<evidence type="ECO:0000313" key="5">
    <source>
        <dbReference type="Proteomes" id="UP000029864"/>
    </source>
</evidence>
<dbReference type="InterPro" id="IPR039375">
    <property type="entry name" value="NodN-like"/>
</dbReference>
<reference evidence="3 5" key="1">
    <citation type="submission" date="2014-08" db="EMBL/GenBank/DDBJ databases">
        <authorList>
            <person name="Sisinthy S."/>
        </authorList>
    </citation>
    <scope>NUCLEOTIDE SEQUENCE [LARGE SCALE GENOMIC DNA]</scope>
    <source>
        <strain evidence="3 5">RuG17</strain>
    </source>
</reference>
<dbReference type="EMBL" id="JPXF01000043">
    <property type="protein sequence ID" value="KGJ73457.1"/>
    <property type="molecule type" value="Genomic_DNA"/>
</dbReference>
<evidence type="ECO:0000259" key="2">
    <source>
        <dbReference type="Pfam" id="PF01575"/>
    </source>
</evidence>
<sequence length="150" mass="16172">MRQLTGVSEIKAALGEELGLGSWHDIHQLEIDAFAAVTHDHQWIHVDEKEAAAGPYGSTIAHGYLTLSLIPLLVSDAYVFSGFTMKVNYGLERVRFPAPIRVGCRIRARAALTSVEVTPGGLRAIVRNTVEVEGFSTPGCVADTVSLLIS</sequence>
<dbReference type="SUPFAM" id="SSF54637">
    <property type="entry name" value="Thioesterase/thiol ester dehydrase-isomerase"/>
    <property type="match status" value="1"/>
</dbReference>
<accession>A0A099J7H5</accession>
<dbReference type="CDD" id="cd03450">
    <property type="entry name" value="NodN"/>
    <property type="match status" value="1"/>
</dbReference>
<dbReference type="InterPro" id="IPR002539">
    <property type="entry name" value="MaoC-like_dom"/>
</dbReference>
<evidence type="ECO:0000313" key="6">
    <source>
        <dbReference type="Proteomes" id="UP000561726"/>
    </source>
</evidence>
<dbReference type="eggNOG" id="COG2030">
    <property type="taxonomic scope" value="Bacteria"/>
</dbReference>
<dbReference type="RefSeq" id="WP_035836801.1">
    <property type="nucleotide sequence ID" value="NZ_JACHBQ010000001.1"/>
</dbReference>
<dbReference type="EMBL" id="JACHBQ010000001">
    <property type="protein sequence ID" value="MBB5641028.1"/>
    <property type="molecule type" value="Genomic_DNA"/>
</dbReference>
<dbReference type="Proteomes" id="UP000029864">
    <property type="component" value="Unassembled WGS sequence"/>
</dbReference>
<organism evidence="3 5">
    <name type="scientific">Cryobacterium roopkundense</name>
    <dbReference type="NCBI Taxonomy" id="1001240"/>
    <lineage>
        <taxon>Bacteria</taxon>
        <taxon>Bacillati</taxon>
        <taxon>Actinomycetota</taxon>
        <taxon>Actinomycetes</taxon>
        <taxon>Micrococcales</taxon>
        <taxon>Microbacteriaceae</taxon>
        <taxon>Cryobacterium</taxon>
    </lineage>
</organism>
<reference evidence="4 6" key="2">
    <citation type="submission" date="2020-08" db="EMBL/GenBank/DDBJ databases">
        <title>Sequencing the genomes of 1000 actinobacteria strains.</title>
        <authorList>
            <person name="Klenk H.-P."/>
        </authorList>
    </citation>
    <scope>NUCLEOTIDE SEQUENCE [LARGE SCALE GENOMIC DNA]</scope>
    <source>
        <strain evidence="4 6">DSM 21065</strain>
    </source>
</reference>
<dbReference type="STRING" id="1001240.GY21_11125"/>
<name>A0A099J7H5_9MICO</name>
<dbReference type="InterPro" id="IPR029069">
    <property type="entry name" value="HotDog_dom_sf"/>
</dbReference>
<dbReference type="Pfam" id="PF01575">
    <property type="entry name" value="MaoC_dehydratas"/>
    <property type="match status" value="1"/>
</dbReference>
<dbReference type="Gene3D" id="3.10.129.10">
    <property type="entry name" value="Hotdog Thioesterase"/>
    <property type="match status" value="1"/>
</dbReference>